<keyword evidence="2" id="KW-1185">Reference proteome</keyword>
<accession>A0A9N9KI67</accession>
<proteinExistence type="predicted"/>
<sequence>LLIWAQKTFPTAISNKLDDILIQCGLLGIIDLSYIPDEETKDLNCMFIYITAIKYRYDITTINDLLLKLSKLCKIEHKKILEKMQVNPSTLEEYAFISPKIPQEIIDLFGQFVPVADVDFGFEYPN</sequence>
<gene>
    <name evidence="1" type="ORF">CPELLU_LOCUS20631</name>
</gene>
<name>A0A9N9KI67_9GLOM</name>
<evidence type="ECO:0000313" key="1">
    <source>
        <dbReference type="EMBL" id="CAG8830646.1"/>
    </source>
</evidence>
<reference evidence="1" key="1">
    <citation type="submission" date="2021-06" db="EMBL/GenBank/DDBJ databases">
        <authorList>
            <person name="Kallberg Y."/>
            <person name="Tangrot J."/>
            <person name="Rosling A."/>
        </authorList>
    </citation>
    <scope>NUCLEOTIDE SEQUENCE</scope>
    <source>
        <strain evidence="1">FL966</strain>
    </source>
</reference>
<protein>
    <submittedName>
        <fullName evidence="1">6772_t:CDS:1</fullName>
    </submittedName>
</protein>
<dbReference type="Proteomes" id="UP000789759">
    <property type="component" value="Unassembled WGS sequence"/>
</dbReference>
<evidence type="ECO:0000313" key="2">
    <source>
        <dbReference type="Proteomes" id="UP000789759"/>
    </source>
</evidence>
<dbReference type="AlphaFoldDB" id="A0A9N9KI67"/>
<dbReference type="EMBL" id="CAJVQA010064475">
    <property type="protein sequence ID" value="CAG8830646.1"/>
    <property type="molecule type" value="Genomic_DNA"/>
</dbReference>
<organism evidence="1 2">
    <name type="scientific">Cetraspora pellucida</name>
    <dbReference type="NCBI Taxonomy" id="1433469"/>
    <lineage>
        <taxon>Eukaryota</taxon>
        <taxon>Fungi</taxon>
        <taxon>Fungi incertae sedis</taxon>
        <taxon>Mucoromycota</taxon>
        <taxon>Glomeromycotina</taxon>
        <taxon>Glomeromycetes</taxon>
        <taxon>Diversisporales</taxon>
        <taxon>Gigasporaceae</taxon>
        <taxon>Cetraspora</taxon>
    </lineage>
</organism>
<feature type="non-terminal residue" evidence="1">
    <location>
        <position position="1"/>
    </location>
</feature>
<feature type="non-terminal residue" evidence="1">
    <location>
        <position position="126"/>
    </location>
</feature>
<comment type="caution">
    <text evidence="1">The sequence shown here is derived from an EMBL/GenBank/DDBJ whole genome shotgun (WGS) entry which is preliminary data.</text>
</comment>